<sequence>DVRDKGDEALFHYAKKLDAAIFTRWRSHDNLPDPS</sequence>
<protein>
    <submittedName>
        <fullName evidence="1">Uncharacterized protein</fullName>
    </submittedName>
</protein>
<feature type="non-terminal residue" evidence="1">
    <location>
        <position position="1"/>
    </location>
</feature>
<dbReference type="AlphaFoldDB" id="X1Q5S0"/>
<name>X1Q5S0_9ZZZZ</name>
<comment type="caution">
    <text evidence="1">The sequence shown here is derived from an EMBL/GenBank/DDBJ whole genome shotgun (WGS) entry which is preliminary data.</text>
</comment>
<dbReference type="EMBL" id="BARV01046163">
    <property type="protein sequence ID" value="GAI63568.1"/>
    <property type="molecule type" value="Genomic_DNA"/>
</dbReference>
<proteinExistence type="predicted"/>
<organism evidence="1">
    <name type="scientific">marine sediment metagenome</name>
    <dbReference type="NCBI Taxonomy" id="412755"/>
    <lineage>
        <taxon>unclassified sequences</taxon>
        <taxon>metagenomes</taxon>
        <taxon>ecological metagenomes</taxon>
    </lineage>
</organism>
<evidence type="ECO:0000313" key="1">
    <source>
        <dbReference type="EMBL" id="GAI63568.1"/>
    </source>
</evidence>
<reference evidence="1" key="1">
    <citation type="journal article" date="2014" name="Front. Microbiol.">
        <title>High frequency of phylogenetically diverse reductive dehalogenase-homologous genes in deep subseafloor sedimentary metagenomes.</title>
        <authorList>
            <person name="Kawai M."/>
            <person name="Futagami T."/>
            <person name="Toyoda A."/>
            <person name="Takaki Y."/>
            <person name="Nishi S."/>
            <person name="Hori S."/>
            <person name="Arai W."/>
            <person name="Tsubouchi T."/>
            <person name="Morono Y."/>
            <person name="Uchiyama I."/>
            <person name="Ito T."/>
            <person name="Fujiyama A."/>
            <person name="Inagaki F."/>
            <person name="Takami H."/>
        </authorList>
    </citation>
    <scope>NUCLEOTIDE SEQUENCE</scope>
    <source>
        <strain evidence="1">Expedition CK06-06</strain>
    </source>
</reference>
<feature type="non-terminal residue" evidence="1">
    <location>
        <position position="35"/>
    </location>
</feature>
<gene>
    <name evidence="1" type="ORF">S06H3_67071</name>
</gene>
<accession>X1Q5S0</accession>